<dbReference type="Gene3D" id="1.10.10.10">
    <property type="entry name" value="Winged helix-like DNA-binding domain superfamily/Winged helix DNA-binding domain"/>
    <property type="match status" value="1"/>
</dbReference>
<evidence type="ECO:0000256" key="1">
    <source>
        <dbReference type="ARBA" id="ARBA00001286"/>
    </source>
</evidence>
<feature type="domain" description="HTH araC/xylS-type" evidence="10">
    <location>
        <begin position="39"/>
        <end position="121"/>
    </location>
</feature>
<comment type="subcellular location">
    <subcellularLocation>
        <location evidence="9">Cytoplasm</location>
    </subcellularLocation>
</comment>
<evidence type="ECO:0000256" key="8">
    <source>
        <dbReference type="ARBA" id="ARBA00049348"/>
    </source>
</evidence>
<evidence type="ECO:0000256" key="5">
    <source>
        <dbReference type="ARBA" id="ARBA00022679"/>
    </source>
</evidence>
<dbReference type="PANTHER" id="PTHR10815:SF14">
    <property type="entry name" value="BIFUNCTIONAL TRANSCRIPTIONAL ACTIVATOR_DNA REPAIR ENZYME ADA"/>
    <property type="match status" value="1"/>
</dbReference>
<gene>
    <name evidence="11" type="ordered locus">Mesil_0991</name>
</gene>
<dbReference type="InterPro" id="IPR014048">
    <property type="entry name" value="MethylDNA_cys_MeTrfase_DNA-bd"/>
</dbReference>
<reference evidence="11 12" key="1">
    <citation type="journal article" date="2010" name="Stand. Genomic Sci.">
        <title>Complete genome sequence of Meiothermus silvanus type strain (VI-R2).</title>
        <authorList>
            <person name="Sikorski J."/>
            <person name="Tindall B.J."/>
            <person name="Lowry S."/>
            <person name="Lucas S."/>
            <person name="Nolan M."/>
            <person name="Copeland A."/>
            <person name="Glavina Del Rio T."/>
            <person name="Tice H."/>
            <person name="Cheng J.F."/>
            <person name="Han C."/>
            <person name="Pitluck S."/>
            <person name="Liolios K."/>
            <person name="Ivanova N."/>
            <person name="Mavromatis K."/>
            <person name="Mikhailova N."/>
            <person name="Pati A."/>
            <person name="Goodwin L."/>
            <person name="Chen A."/>
            <person name="Palaniappan K."/>
            <person name="Land M."/>
            <person name="Hauser L."/>
            <person name="Chang Y.J."/>
            <person name="Jeffries C.D."/>
            <person name="Rohde M."/>
            <person name="Goker M."/>
            <person name="Woyke T."/>
            <person name="Bristow J."/>
            <person name="Eisen J.A."/>
            <person name="Markowitz V."/>
            <person name="Hugenholtz P."/>
            <person name="Kyrpides N.C."/>
            <person name="Klenk H.P."/>
            <person name="Lapidus A."/>
        </authorList>
    </citation>
    <scope>NUCLEOTIDE SEQUENCE [LARGE SCALE GENOMIC DNA]</scope>
    <source>
        <strain evidence="12">ATCC 700542 / DSM 9946 / VI-R2</strain>
    </source>
</reference>
<dbReference type="PROSITE" id="PS00374">
    <property type="entry name" value="MGMT"/>
    <property type="match status" value="1"/>
</dbReference>
<keyword evidence="12" id="KW-1185">Reference proteome</keyword>
<dbReference type="HAMAP" id="MF_00772">
    <property type="entry name" value="OGT"/>
    <property type="match status" value="1"/>
</dbReference>
<name>D7BCL4_ALLS1</name>
<dbReference type="CDD" id="cd06445">
    <property type="entry name" value="ATase"/>
    <property type="match status" value="1"/>
</dbReference>
<dbReference type="Gene3D" id="3.30.160.70">
    <property type="entry name" value="Methylated DNA-protein cysteine methyltransferase domain"/>
    <property type="match status" value="1"/>
</dbReference>
<dbReference type="InterPro" id="IPR036631">
    <property type="entry name" value="MGMT_N_sf"/>
</dbReference>
<proteinExistence type="inferred from homology"/>
<dbReference type="InterPro" id="IPR001497">
    <property type="entry name" value="MethylDNA_cys_MeTrfase_AS"/>
</dbReference>
<evidence type="ECO:0000256" key="6">
    <source>
        <dbReference type="ARBA" id="ARBA00022763"/>
    </source>
</evidence>
<dbReference type="InterPro" id="IPR008332">
    <property type="entry name" value="MethylG_MeTrfase_N"/>
</dbReference>
<comment type="function">
    <text evidence="9">Involved in the cellular defense against the biological effects of O6-methylguanine (O6-MeG) and O4-methylthymine (O4-MeT) in DNA. Repairs the methylated nucleobase in DNA by stoichiometrically transferring the methyl group to a cysteine residue in the enzyme. This is a suicide reaction: the enzyme is irreversibly inactivated.</text>
</comment>
<keyword evidence="3 9" id="KW-0963">Cytoplasm</keyword>
<dbReference type="NCBIfam" id="TIGR00589">
    <property type="entry name" value="ogt"/>
    <property type="match status" value="1"/>
</dbReference>
<evidence type="ECO:0000259" key="10">
    <source>
        <dbReference type="PROSITE" id="PS01124"/>
    </source>
</evidence>
<protein>
    <recommendedName>
        <fullName evidence="9">Methylated-DNA--protein-cysteine methyltransferase</fullName>
        <ecNumber evidence="9">2.1.1.63</ecNumber>
    </recommendedName>
    <alternativeName>
        <fullName evidence="9">6-O-methylguanine-DNA methyltransferase</fullName>
        <shortName evidence="9">MGMT</shortName>
    </alternativeName>
    <alternativeName>
        <fullName evidence="9">O-6-methylguanine-DNA-alkyltransferase</fullName>
    </alternativeName>
</protein>
<organism evidence="11 12">
    <name type="scientific">Allomeiothermus silvanus (strain ATCC 700542 / DSM 9946 / NBRC 106475 / NCIMB 13440 / VI-R2)</name>
    <name type="common">Thermus silvanus</name>
    <dbReference type="NCBI Taxonomy" id="526227"/>
    <lineage>
        <taxon>Bacteria</taxon>
        <taxon>Thermotogati</taxon>
        <taxon>Deinococcota</taxon>
        <taxon>Deinococci</taxon>
        <taxon>Thermales</taxon>
        <taxon>Thermaceae</taxon>
        <taxon>Allomeiothermus</taxon>
    </lineage>
</organism>
<dbReference type="Pfam" id="PF02870">
    <property type="entry name" value="Methyltransf_1N"/>
    <property type="match status" value="1"/>
</dbReference>
<feature type="active site" description="Nucleophile; methyl group acceptor" evidence="9">
    <location>
        <position position="259"/>
    </location>
</feature>
<dbReference type="Proteomes" id="UP000001916">
    <property type="component" value="Chromosome"/>
</dbReference>
<dbReference type="InterPro" id="IPR023546">
    <property type="entry name" value="MGMT"/>
</dbReference>
<dbReference type="InterPro" id="IPR036388">
    <property type="entry name" value="WH-like_DNA-bd_sf"/>
</dbReference>
<dbReference type="AlphaFoldDB" id="D7BCL4"/>
<dbReference type="KEGG" id="msv:Mesil_0991"/>
<evidence type="ECO:0000313" key="11">
    <source>
        <dbReference type="EMBL" id="ADH62899.1"/>
    </source>
</evidence>
<dbReference type="eggNOG" id="COG0350">
    <property type="taxonomic scope" value="Bacteria"/>
</dbReference>
<evidence type="ECO:0000256" key="3">
    <source>
        <dbReference type="ARBA" id="ARBA00022490"/>
    </source>
</evidence>
<dbReference type="EMBL" id="CP002042">
    <property type="protein sequence ID" value="ADH62899.1"/>
    <property type="molecule type" value="Genomic_DNA"/>
</dbReference>
<comment type="catalytic activity">
    <reaction evidence="8 9">
        <text>a 6-O-methyl-2'-deoxyguanosine in DNA + L-cysteinyl-[protein] = S-methyl-L-cysteinyl-[protein] + a 2'-deoxyguanosine in DNA</text>
        <dbReference type="Rhea" id="RHEA:24000"/>
        <dbReference type="Rhea" id="RHEA-COMP:10131"/>
        <dbReference type="Rhea" id="RHEA-COMP:10132"/>
        <dbReference type="Rhea" id="RHEA-COMP:11367"/>
        <dbReference type="Rhea" id="RHEA-COMP:11368"/>
        <dbReference type="ChEBI" id="CHEBI:29950"/>
        <dbReference type="ChEBI" id="CHEBI:82612"/>
        <dbReference type="ChEBI" id="CHEBI:85445"/>
        <dbReference type="ChEBI" id="CHEBI:85448"/>
        <dbReference type="EC" id="2.1.1.63"/>
    </reaction>
</comment>
<dbReference type="InterPro" id="IPR018060">
    <property type="entry name" value="HTH_AraC"/>
</dbReference>
<dbReference type="SUPFAM" id="SSF53155">
    <property type="entry name" value="Methylated DNA-protein cysteine methyltransferase domain"/>
    <property type="match status" value="1"/>
</dbReference>
<dbReference type="GO" id="GO:0003700">
    <property type="term" value="F:DNA-binding transcription factor activity"/>
    <property type="evidence" value="ECO:0007669"/>
    <property type="project" value="InterPro"/>
</dbReference>
<dbReference type="Gene3D" id="1.10.10.60">
    <property type="entry name" value="Homeodomain-like"/>
    <property type="match status" value="1"/>
</dbReference>
<keyword evidence="5 9" id="KW-0808">Transferase</keyword>
<keyword evidence="7 9" id="KW-0234">DNA repair</keyword>
<keyword evidence="4 9" id="KW-0489">Methyltransferase</keyword>
<dbReference type="GO" id="GO:0043565">
    <property type="term" value="F:sequence-specific DNA binding"/>
    <property type="evidence" value="ECO:0007669"/>
    <property type="project" value="InterPro"/>
</dbReference>
<evidence type="ECO:0000256" key="9">
    <source>
        <dbReference type="HAMAP-Rule" id="MF_00772"/>
    </source>
</evidence>
<dbReference type="GO" id="GO:0003908">
    <property type="term" value="F:methylated-DNA-[protein]-cysteine S-methyltransferase activity"/>
    <property type="evidence" value="ECO:0007669"/>
    <property type="project" value="UniProtKB-UniRule"/>
</dbReference>
<dbReference type="EC" id="2.1.1.63" evidence="9"/>
<dbReference type="Pfam" id="PF12833">
    <property type="entry name" value="HTH_18"/>
    <property type="match status" value="1"/>
</dbReference>
<dbReference type="HOGENOM" id="CLU_000445_52_0_0"/>
<evidence type="ECO:0000256" key="7">
    <source>
        <dbReference type="ARBA" id="ARBA00023204"/>
    </source>
</evidence>
<evidence type="ECO:0000256" key="4">
    <source>
        <dbReference type="ARBA" id="ARBA00022603"/>
    </source>
</evidence>
<dbReference type="PROSITE" id="PS01124">
    <property type="entry name" value="HTH_ARAC_FAMILY_2"/>
    <property type="match status" value="1"/>
</dbReference>
<dbReference type="FunFam" id="1.10.10.10:FF:000214">
    <property type="entry name" value="Methylated-DNA--protein-cysteine methyltransferase"/>
    <property type="match status" value="1"/>
</dbReference>
<keyword evidence="6 9" id="KW-0227">DNA damage</keyword>
<comment type="similarity">
    <text evidence="2 9">Belongs to the MGMT family.</text>
</comment>
<dbReference type="SUPFAM" id="SSF46767">
    <property type="entry name" value="Methylated DNA-protein cysteine methyltransferase, C-terminal domain"/>
    <property type="match status" value="1"/>
</dbReference>
<dbReference type="GO" id="GO:0006307">
    <property type="term" value="P:DNA alkylation repair"/>
    <property type="evidence" value="ECO:0007669"/>
    <property type="project" value="UniProtKB-UniRule"/>
</dbReference>
<dbReference type="STRING" id="526227.Mesil_0991"/>
<comment type="miscellaneous">
    <text evidence="9">This enzyme catalyzes only one turnover and therefore is not strictly catalytic. According to one definition, an enzyme is a biocatalyst that acts repeatedly and over many reaction cycles.</text>
</comment>
<dbReference type="GO" id="GO:0032259">
    <property type="term" value="P:methylation"/>
    <property type="evidence" value="ECO:0007669"/>
    <property type="project" value="UniProtKB-KW"/>
</dbReference>
<evidence type="ECO:0000313" key="12">
    <source>
        <dbReference type="Proteomes" id="UP000001916"/>
    </source>
</evidence>
<evidence type="ECO:0000256" key="2">
    <source>
        <dbReference type="ARBA" id="ARBA00008711"/>
    </source>
</evidence>
<accession>D7BCL4</accession>
<dbReference type="SMART" id="SM00342">
    <property type="entry name" value="HTH_ARAC"/>
    <property type="match status" value="1"/>
</dbReference>
<dbReference type="eggNOG" id="COG2169">
    <property type="taxonomic scope" value="Bacteria"/>
</dbReference>
<dbReference type="InterPro" id="IPR036217">
    <property type="entry name" value="MethylDNA_cys_MeTrfase_DNAb"/>
</dbReference>
<comment type="catalytic activity">
    <reaction evidence="1 9">
        <text>a 4-O-methyl-thymidine in DNA + L-cysteinyl-[protein] = a thymidine in DNA + S-methyl-L-cysteinyl-[protein]</text>
        <dbReference type="Rhea" id="RHEA:53428"/>
        <dbReference type="Rhea" id="RHEA-COMP:10131"/>
        <dbReference type="Rhea" id="RHEA-COMP:10132"/>
        <dbReference type="Rhea" id="RHEA-COMP:13555"/>
        <dbReference type="Rhea" id="RHEA-COMP:13556"/>
        <dbReference type="ChEBI" id="CHEBI:29950"/>
        <dbReference type="ChEBI" id="CHEBI:82612"/>
        <dbReference type="ChEBI" id="CHEBI:137386"/>
        <dbReference type="ChEBI" id="CHEBI:137387"/>
        <dbReference type="EC" id="2.1.1.63"/>
    </reaction>
</comment>
<sequence>MALMTDLAQRATRLKGTKTDVELVRRASKCLAAFETVPTLAQWSAAVGVTPNQLKVAFQRVLGISPRRYAEAVRLEKLKLQLKNGGDVTRAMYEAGYGSSSRLYEKAKQKLGMTPGVYRKGGAGEIIRYATAQSPLGWLLVAATEKGICSVCLRDDCEEARLALRVEFPKANLLEDSEGLKGYLEAILDYLEGRLVHLDLPVDLRVTAFQLQVLELLRRIPYGETRSYSQIAEALGSPKAVRAVAQACGANPVPLLIPCHRVVQKDGGLGGYSMGLERKKALLQIEQQHKGELAE</sequence>
<dbReference type="PANTHER" id="PTHR10815">
    <property type="entry name" value="METHYLATED-DNA--PROTEIN-CYSTEINE METHYLTRANSFERASE"/>
    <property type="match status" value="1"/>
</dbReference>
<dbReference type="Pfam" id="PF01035">
    <property type="entry name" value="DNA_binding_1"/>
    <property type="match status" value="1"/>
</dbReference>
<dbReference type="GO" id="GO:0005737">
    <property type="term" value="C:cytoplasm"/>
    <property type="evidence" value="ECO:0007669"/>
    <property type="project" value="UniProtKB-SubCell"/>
</dbReference>